<dbReference type="SUPFAM" id="SSF54518">
    <property type="entry name" value="Tubby C-terminal domain-like"/>
    <property type="match status" value="1"/>
</dbReference>
<dbReference type="GeneID" id="37020644"/>
<feature type="compositionally biased region" description="Low complexity" evidence="2">
    <location>
        <begin position="564"/>
        <end position="573"/>
    </location>
</feature>
<dbReference type="OrthoDB" id="191150at2759"/>
<feature type="compositionally biased region" description="Polar residues" evidence="2">
    <location>
        <begin position="91"/>
        <end position="126"/>
    </location>
</feature>
<feature type="compositionally biased region" description="Low complexity" evidence="2">
    <location>
        <begin position="365"/>
        <end position="374"/>
    </location>
</feature>
<sequence length="573" mass="61816">MSIVRAGFRISKGTKLIIEHNLRRSSTVQPVNSPFLAGQRVAGCAHYSSRLPGSRPSRLAPRRVARVRSAPSQEHAEVDHRQPLPTAQEGGANTPSNSAGHNQGQAPQPSSSLADLSQGKSDTQLRNLPALTHSTVPVPLAKDGERGVIDQDAALRQSVESILGQPTLVVTREIEMLNVFLGYEQANKYSILTPEGYQVGYLAESEKGLLGGTLKRQFLRTHRSFEAHIMDTTGRVVLTIRRPTTLINSKIKVLVPHPSTGEERLVGEVHQIWHPYKRKYELFVNQGDQLSEDGSNESMVQFAGIDGGFLAWDFMLTDEHNRPLGAITRNFRGFGRELFTDTGQYILTFDPTQNQDMNNDGPLDSPRLSQSPQSSLPPPSSSEKEQSSLTETATGKELITSGPSRALTMDERAVALATAISADFDYFSRHSDHQTSMFPPFFMMGGGGGGGGEAPNPNTTQEPTTQNQDSSDVQAPPPAPGSDGDVGPAAGTGAGYDILTGERQNPTPTQQDGGGGTTPWWEEDTPASNQSDGDFGTGQEEVWNDSDPWQSDDGFGSGGGDGWGWTDWLPGGD</sequence>
<proteinExistence type="inferred from homology"/>
<feature type="region of interest" description="Disordered" evidence="2">
    <location>
        <begin position="47"/>
        <end position="143"/>
    </location>
</feature>
<protein>
    <submittedName>
        <fullName evidence="3">Scramblase-domain-containing protein</fullName>
    </submittedName>
</protein>
<comment type="similarity">
    <text evidence="1">Belongs to the phospholipid scramblase family.</text>
</comment>
<accession>A0A316VFN3</accession>
<dbReference type="AlphaFoldDB" id="A0A316VFN3"/>
<dbReference type="PANTHER" id="PTHR23248:SF9">
    <property type="entry name" value="PHOSPHOLIPID SCRAMBLASE"/>
    <property type="match status" value="1"/>
</dbReference>
<feature type="compositionally biased region" description="Gly residues" evidence="2">
    <location>
        <begin position="444"/>
        <end position="453"/>
    </location>
</feature>
<dbReference type="RefSeq" id="XP_025356180.1">
    <property type="nucleotide sequence ID" value="XM_025498863.1"/>
</dbReference>
<feature type="compositionally biased region" description="Low complexity" evidence="2">
    <location>
        <begin position="455"/>
        <end position="468"/>
    </location>
</feature>
<dbReference type="InterPro" id="IPR025659">
    <property type="entry name" value="Tubby-like_C"/>
</dbReference>
<dbReference type="GO" id="GO:0005886">
    <property type="term" value="C:plasma membrane"/>
    <property type="evidence" value="ECO:0007669"/>
    <property type="project" value="TreeGrafter"/>
</dbReference>
<feature type="region of interest" description="Disordered" evidence="2">
    <location>
        <begin position="350"/>
        <end position="404"/>
    </location>
</feature>
<keyword evidence="4" id="KW-1185">Reference proteome</keyword>
<evidence type="ECO:0000256" key="2">
    <source>
        <dbReference type="SAM" id="MobiDB-lite"/>
    </source>
</evidence>
<dbReference type="EMBL" id="KZ819603">
    <property type="protein sequence ID" value="PWN35878.1"/>
    <property type="molecule type" value="Genomic_DNA"/>
</dbReference>
<evidence type="ECO:0000313" key="4">
    <source>
        <dbReference type="Proteomes" id="UP000245771"/>
    </source>
</evidence>
<feature type="region of interest" description="Disordered" evidence="2">
    <location>
        <begin position="438"/>
        <end position="573"/>
    </location>
</feature>
<feature type="compositionally biased region" description="Low complexity" evidence="2">
    <location>
        <begin position="48"/>
        <end position="59"/>
    </location>
</feature>
<dbReference type="InterPro" id="IPR005552">
    <property type="entry name" value="Scramblase"/>
</dbReference>
<dbReference type="STRING" id="1280837.A0A316VFN3"/>
<dbReference type="GO" id="GO:0017128">
    <property type="term" value="F:phospholipid scramblase activity"/>
    <property type="evidence" value="ECO:0007669"/>
    <property type="project" value="InterPro"/>
</dbReference>
<organism evidence="3 4">
    <name type="scientific">Meira miltonrushii</name>
    <dbReference type="NCBI Taxonomy" id="1280837"/>
    <lineage>
        <taxon>Eukaryota</taxon>
        <taxon>Fungi</taxon>
        <taxon>Dikarya</taxon>
        <taxon>Basidiomycota</taxon>
        <taxon>Ustilaginomycotina</taxon>
        <taxon>Exobasidiomycetes</taxon>
        <taxon>Exobasidiales</taxon>
        <taxon>Brachybasidiaceae</taxon>
        <taxon>Meira</taxon>
    </lineage>
</organism>
<name>A0A316VFN3_9BASI</name>
<evidence type="ECO:0000313" key="3">
    <source>
        <dbReference type="EMBL" id="PWN35878.1"/>
    </source>
</evidence>
<reference evidence="3 4" key="1">
    <citation type="journal article" date="2018" name="Mol. Biol. Evol.">
        <title>Broad Genomic Sampling Reveals a Smut Pathogenic Ancestry of the Fungal Clade Ustilaginomycotina.</title>
        <authorList>
            <person name="Kijpornyongpan T."/>
            <person name="Mondo S.J."/>
            <person name="Barry K."/>
            <person name="Sandor L."/>
            <person name="Lee J."/>
            <person name="Lipzen A."/>
            <person name="Pangilinan J."/>
            <person name="LaButti K."/>
            <person name="Hainaut M."/>
            <person name="Henrissat B."/>
            <person name="Grigoriev I.V."/>
            <person name="Spatafora J.W."/>
            <person name="Aime M.C."/>
        </authorList>
    </citation>
    <scope>NUCLEOTIDE SEQUENCE [LARGE SCALE GENOMIC DNA]</scope>
    <source>
        <strain evidence="3 4">MCA 3882</strain>
    </source>
</reference>
<dbReference type="Proteomes" id="UP000245771">
    <property type="component" value="Unassembled WGS sequence"/>
</dbReference>
<gene>
    <name evidence="3" type="ORF">FA14DRAFT_160857</name>
</gene>
<evidence type="ECO:0000256" key="1">
    <source>
        <dbReference type="ARBA" id="ARBA00005350"/>
    </source>
</evidence>
<dbReference type="FunCoup" id="A0A316VFN3">
    <property type="interactions" value="133"/>
</dbReference>
<dbReference type="InParanoid" id="A0A316VFN3"/>
<dbReference type="PANTHER" id="PTHR23248">
    <property type="entry name" value="PHOSPHOLIPID SCRAMBLASE-RELATED"/>
    <property type="match status" value="1"/>
</dbReference>
<dbReference type="Pfam" id="PF03803">
    <property type="entry name" value="Scramblase"/>
    <property type="match status" value="1"/>
</dbReference>